<feature type="transmembrane region" description="Helical" evidence="10">
    <location>
        <begin position="481"/>
        <end position="507"/>
    </location>
</feature>
<sequence>MAWQRTLSLPTGCLVKVDEHRAVVELPRTGVARRSSSSSSSGDSIGGEPTEGWNAISSAIWNGGSRSFRCRSSTSNSNSNSNSRSTSNYSNSYENKVCVFNYKVPCTYDGLSPEPRALLRTAIGKERYSSNSYCDEKKGNSDNNSNNDNDNGNGNNNNNNNSLDDKSTVGIMTAASMKSLRTASRSAGGIFVDVVVTAGISNSRTAGADADVFSMLPQQQDERNTGNDSKSSNNKTTATAPQEHQPRAPPPGTINTVVVINGAPLSEGAVVEAYAIAIEAKCAACADFRLPCAKSLYGNDLAQGTGTDCAVLLTPLASPHSTSASTNSTNVPLLEYAGKHCLLAELIGQAVREATREAILSNLIHLHGSLWRYHGHRWKTYFIGLLLRGARPCVPPKPMDSIPPAPLAVLLLGWGMVLVAYGIHVLSPFLLPRSATVLIAATFWDRCLPEPPLSVHPVVLAGTVISIATKQWIPERIFRSPFLGFCGGVLFLLGTLSLFASGAHLFLVAVRWAAVEAATATIGSDDNNIYIFQQHLMKFVSWLLEVMLFKTTFSLQLLCTIALQMARFLERSQLQDARNQLVWLCSRDPTHLGSEDLAGGTLESLSENLSDGTVAPWFWYIVLGPVGALGYRVANTLDSRIGYRGGRYEWFGKASARFDDLINLVPARLTALALVAAAAVSPNNNCSAKRGFATSWEDCSQCSSPNAGWPMGAMAGILGVRLEKKGEYALGKNIPDVRGPTPRDIRNGHHVAQLAGGIAFVAALVACCVKEWIYGVD</sequence>
<evidence type="ECO:0000313" key="11">
    <source>
        <dbReference type="EMBL" id="CAE0715281.1"/>
    </source>
</evidence>
<name>A0A7S4AGV2_9STRA</name>
<evidence type="ECO:0000256" key="8">
    <source>
        <dbReference type="ARBA" id="ARBA00023136"/>
    </source>
</evidence>
<evidence type="ECO:0000256" key="10">
    <source>
        <dbReference type="SAM" id="Phobius"/>
    </source>
</evidence>
<evidence type="ECO:0008006" key="12">
    <source>
        <dbReference type="Google" id="ProtNLM"/>
    </source>
</evidence>
<feature type="region of interest" description="Disordered" evidence="9">
    <location>
        <begin position="219"/>
        <end position="253"/>
    </location>
</feature>
<feature type="compositionally biased region" description="Polar residues" evidence="9">
    <location>
        <begin position="226"/>
        <end position="242"/>
    </location>
</feature>
<gene>
    <name evidence="11" type="ORF">PAUS00366_LOCUS8033</name>
</gene>
<evidence type="ECO:0000256" key="4">
    <source>
        <dbReference type="ARBA" id="ARBA00022475"/>
    </source>
</evidence>
<keyword evidence="7 10" id="KW-1133">Transmembrane helix</keyword>
<proteinExistence type="inferred from homology"/>
<feature type="region of interest" description="Disordered" evidence="9">
    <location>
        <begin position="71"/>
        <end position="90"/>
    </location>
</feature>
<evidence type="ECO:0000256" key="1">
    <source>
        <dbReference type="ARBA" id="ARBA00004651"/>
    </source>
</evidence>
<organism evidence="11">
    <name type="scientific">Pseudo-nitzschia australis</name>
    <dbReference type="NCBI Taxonomy" id="44445"/>
    <lineage>
        <taxon>Eukaryota</taxon>
        <taxon>Sar</taxon>
        <taxon>Stramenopiles</taxon>
        <taxon>Ochrophyta</taxon>
        <taxon>Bacillariophyta</taxon>
        <taxon>Bacillariophyceae</taxon>
        <taxon>Bacillariophycidae</taxon>
        <taxon>Bacillariales</taxon>
        <taxon>Bacillariaceae</taxon>
        <taxon>Pseudo-nitzschia</taxon>
    </lineage>
</organism>
<protein>
    <recommendedName>
        <fullName evidence="12">Cobalamin biosynthesis protein CobD</fullName>
    </recommendedName>
</protein>
<dbReference type="EMBL" id="HBIX01010618">
    <property type="protein sequence ID" value="CAE0715281.1"/>
    <property type="molecule type" value="Transcribed_RNA"/>
</dbReference>
<keyword evidence="6 10" id="KW-0812">Transmembrane</keyword>
<evidence type="ECO:0000256" key="3">
    <source>
        <dbReference type="ARBA" id="ARBA00006263"/>
    </source>
</evidence>
<feature type="transmembrane region" description="Helical" evidence="10">
    <location>
        <begin position="751"/>
        <end position="773"/>
    </location>
</feature>
<feature type="region of interest" description="Disordered" evidence="9">
    <location>
        <begin position="30"/>
        <end position="51"/>
    </location>
</feature>
<dbReference type="InterPro" id="IPR004485">
    <property type="entry name" value="Cobalamin_biosynth_CobD/CbiB"/>
</dbReference>
<feature type="compositionally biased region" description="Basic and acidic residues" evidence="9">
    <location>
        <begin position="131"/>
        <end position="140"/>
    </location>
</feature>
<feature type="compositionally biased region" description="Low complexity" evidence="9">
    <location>
        <begin position="141"/>
        <end position="162"/>
    </location>
</feature>
<dbReference type="AlphaFoldDB" id="A0A7S4AGV2"/>
<keyword evidence="4" id="KW-1003">Cell membrane</keyword>
<comment type="pathway">
    <text evidence="2">Cofactor biosynthesis; adenosylcobalamin biosynthesis.</text>
</comment>
<dbReference type="Pfam" id="PF01955">
    <property type="entry name" value="CbiZ"/>
    <property type="match status" value="1"/>
</dbReference>
<dbReference type="PANTHER" id="PTHR34308:SF1">
    <property type="entry name" value="COBALAMIN BIOSYNTHESIS PROTEIN CBIB"/>
    <property type="match status" value="1"/>
</dbReference>
<keyword evidence="8 10" id="KW-0472">Membrane</keyword>
<dbReference type="InterPro" id="IPR002808">
    <property type="entry name" value="AdoCbi_amidolase"/>
</dbReference>
<comment type="subcellular location">
    <subcellularLocation>
        <location evidence="1">Cell membrane</location>
        <topology evidence="1">Multi-pass membrane protein</topology>
    </subcellularLocation>
</comment>
<comment type="similarity">
    <text evidence="3">Belongs to the CobD/CbiB family.</text>
</comment>
<accession>A0A7S4AGV2</accession>
<evidence type="ECO:0000256" key="6">
    <source>
        <dbReference type="ARBA" id="ARBA00022692"/>
    </source>
</evidence>
<dbReference type="HAMAP" id="MF_00024">
    <property type="entry name" value="CobD_CbiB"/>
    <property type="match status" value="1"/>
</dbReference>
<feature type="region of interest" description="Disordered" evidence="9">
    <location>
        <begin position="131"/>
        <end position="166"/>
    </location>
</feature>
<dbReference type="PANTHER" id="PTHR34308">
    <property type="entry name" value="COBALAMIN BIOSYNTHESIS PROTEIN CBIB"/>
    <property type="match status" value="1"/>
</dbReference>
<feature type="transmembrane region" description="Helical" evidence="10">
    <location>
        <begin position="407"/>
        <end position="431"/>
    </location>
</feature>
<evidence type="ECO:0000256" key="9">
    <source>
        <dbReference type="SAM" id="MobiDB-lite"/>
    </source>
</evidence>
<dbReference type="UniPathway" id="UPA00148"/>
<dbReference type="GO" id="GO:0005886">
    <property type="term" value="C:plasma membrane"/>
    <property type="evidence" value="ECO:0007669"/>
    <property type="project" value="UniProtKB-SubCell"/>
</dbReference>
<evidence type="ECO:0000256" key="7">
    <source>
        <dbReference type="ARBA" id="ARBA00022989"/>
    </source>
</evidence>
<dbReference type="Pfam" id="PF03186">
    <property type="entry name" value="CobD_Cbib"/>
    <property type="match status" value="1"/>
</dbReference>
<keyword evidence="5" id="KW-0169">Cobalamin biosynthesis</keyword>
<dbReference type="GO" id="GO:0048472">
    <property type="term" value="F:threonine-phosphate decarboxylase activity"/>
    <property type="evidence" value="ECO:0007669"/>
    <property type="project" value="InterPro"/>
</dbReference>
<evidence type="ECO:0000256" key="2">
    <source>
        <dbReference type="ARBA" id="ARBA00004953"/>
    </source>
</evidence>
<evidence type="ECO:0000256" key="5">
    <source>
        <dbReference type="ARBA" id="ARBA00022573"/>
    </source>
</evidence>
<reference evidence="11" key="1">
    <citation type="submission" date="2021-01" db="EMBL/GenBank/DDBJ databases">
        <authorList>
            <person name="Corre E."/>
            <person name="Pelletier E."/>
            <person name="Niang G."/>
            <person name="Scheremetjew M."/>
            <person name="Finn R."/>
            <person name="Kale V."/>
            <person name="Holt S."/>
            <person name="Cochrane G."/>
            <person name="Meng A."/>
            <person name="Brown T."/>
            <person name="Cohen L."/>
        </authorList>
    </citation>
    <scope>NUCLEOTIDE SEQUENCE</scope>
    <source>
        <strain evidence="11">10249 10 AB</strain>
    </source>
</reference>